<evidence type="ECO:0000256" key="6">
    <source>
        <dbReference type="ARBA" id="ARBA00022692"/>
    </source>
</evidence>
<evidence type="ECO:0000256" key="7">
    <source>
        <dbReference type="ARBA" id="ARBA00022779"/>
    </source>
</evidence>
<dbReference type="PANTHER" id="PTHR35091:SF2">
    <property type="entry name" value="FLAGELLAR PROTEIN FLIL"/>
    <property type="match status" value="1"/>
</dbReference>
<keyword evidence="6 10" id="KW-0812">Transmembrane</keyword>
<dbReference type="PANTHER" id="PTHR35091">
    <property type="entry name" value="FLAGELLAR PROTEIN FLIL"/>
    <property type="match status" value="1"/>
</dbReference>
<evidence type="ECO:0000256" key="10">
    <source>
        <dbReference type="RuleBase" id="RU364125"/>
    </source>
</evidence>
<dbReference type="GO" id="GO:0071978">
    <property type="term" value="P:bacterial-type flagellum-dependent swarming motility"/>
    <property type="evidence" value="ECO:0007669"/>
    <property type="project" value="TreeGrafter"/>
</dbReference>
<dbReference type="PATRIC" id="fig|1232683.4.peg.1523"/>
<protein>
    <recommendedName>
        <fullName evidence="10">Flagellar protein FliL</fullName>
    </recommendedName>
</protein>
<dbReference type="EMBL" id="JMQN01000018">
    <property type="protein sequence ID" value="KEA64297.1"/>
    <property type="molecule type" value="Genomic_DNA"/>
</dbReference>
<keyword evidence="5 10" id="KW-0145">Chemotaxis</keyword>
<evidence type="ECO:0000313" key="12">
    <source>
        <dbReference type="Proteomes" id="UP000028252"/>
    </source>
</evidence>
<dbReference type="Pfam" id="PF03748">
    <property type="entry name" value="FliL"/>
    <property type="match status" value="1"/>
</dbReference>
<comment type="caution">
    <text evidence="11">The sequence shown here is derived from an EMBL/GenBank/DDBJ whole genome shotgun (WGS) entry which is preliminary data.</text>
</comment>
<keyword evidence="9 10" id="KW-0472">Membrane</keyword>
<evidence type="ECO:0000256" key="8">
    <source>
        <dbReference type="ARBA" id="ARBA00022989"/>
    </source>
</evidence>
<comment type="similarity">
    <text evidence="3 10">Belongs to the FliL family.</text>
</comment>
<sequence length="171" mass="18705">MAEEAQDQVDGESGKGSKKKLIIIIALAAVLLLGGGGAAAYFLLSGGDEVPVEEAVPVRQEAIYTKVRTLEGKPMFVVTLQSDDGERHYMQAYVEAKSRDQEVVDALVLHMPLVVARLNTLFSTQKFETLMTIEGKRALRDQALETVQSIMQNKIGRPGVEAILFTNLVMQ</sequence>
<dbReference type="Proteomes" id="UP000028252">
    <property type="component" value="Unassembled WGS sequence"/>
</dbReference>
<keyword evidence="11" id="KW-0969">Cilium</keyword>
<evidence type="ECO:0000256" key="3">
    <source>
        <dbReference type="ARBA" id="ARBA00008281"/>
    </source>
</evidence>
<evidence type="ECO:0000256" key="2">
    <source>
        <dbReference type="ARBA" id="ARBA00004162"/>
    </source>
</evidence>
<keyword evidence="11" id="KW-0966">Cell projection</keyword>
<comment type="function">
    <text evidence="1 10">Controls the rotational direction of flagella during chemotaxis.</text>
</comment>
<keyword evidence="11" id="KW-0282">Flagellum</keyword>
<keyword evidence="4" id="KW-1003">Cell membrane</keyword>
<dbReference type="OrthoDB" id="5616092at2"/>
<dbReference type="GO" id="GO:0005886">
    <property type="term" value="C:plasma membrane"/>
    <property type="evidence" value="ECO:0007669"/>
    <property type="project" value="UniProtKB-SubCell"/>
</dbReference>
<name>A0A081G0J2_9GAMM</name>
<dbReference type="RefSeq" id="WP_036185863.1">
    <property type="nucleotide sequence ID" value="NZ_JMQN01000018.1"/>
</dbReference>
<organism evidence="11 12">
    <name type="scientific">Marinobacterium lacunae</name>
    <dbReference type="NCBI Taxonomy" id="1232683"/>
    <lineage>
        <taxon>Bacteria</taxon>
        <taxon>Pseudomonadati</taxon>
        <taxon>Pseudomonadota</taxon>
        <taxon>Gammaproteobacteria</taxon>
        <taxon>Oceanospirillales</taxon>
        <taxon>Oceanospirillaceae</taxon>
        <taxon>Marinobacterium</taxon>
    </lineage>
</organism>
<dbReference type="GO" id="GO:0006935">
    <property type="term" value="P:chemotaxis"/>
    <property type="evidence" value="ECO:0007669"/>
    <property type="project" value="UniProtKB-KW"/>
</dbReference>
<proteinExistence type="inferred from homology"/>
<accession>A0A081G0J2</accession>
<reference evidence="11 12" key="1">
    <citation type="submission" date="2014-04" db="EMBL/GenBank/DDBJ databases">
        <title>Marinobacterium kochiensis sp. nov., isolated from sediment sample collected from Kochi backwaters in Kerala, India.</title>
        <authorList>
            <person name="Singh A."/>
            <person name="Pinnaka A.K."/>
        </authorList>
    </citation>
    <scope>NUCLEOTIDE SEQUENCE [LARGE SCALE GENOMIC DNA]</scope>
    <source>
        <strain evidence="11 12">AK27</strain>
    </source>
</reference>
<evidence type="ECO:0000256" key="1">
    <source>
        <dbReference type="ARBA" id="ARBA00002254"/>
    </source>
</evidence>
<evidence type="ECO:0000256" key="4">
    <source>
        <dbReference type="ARBA" id="ARBA00022475"/>
    </source>
</evidence>
<evidence type="ECO:0000256" key="5">
    <source>
        <dbReference type="ARBA" id="ARBA00022500"/>
    </source>
</evidence>
<feature type="transmembrane region" description="Helical" evidence="10">
    <location>
        <begin position="21"/>
        <end position="44"/>
    </location>
</feature>
<dbReference type="STRING" id="1232683.ADIMK_1543"/>
<dbReference type="GO" id="GO:0009425">
    <property type="term" value="C:bacterial-type flagellum basal body"/>
    <property type="evidence" value="ECO:0007669"/>
    <property type="project" value="InterPro"/>
</dbReference>
<dbReference type="eggNOG" id="COG1580">
    <property type="taxonomic scope" value="Bacteria"/>
</dbReference>
<keyword evidence="8 10" id="KW-1133">Transmembrane helix</keyword>
<evidence type="ECO:0000256" key="9">
    <source>
        <dbReference type="ARBA" id="ARBA00023136"/>
    </source>
</evidence>
<keyword evidence="7 10" id="KW-0283">Flagellar rotation</keyword>
<dbReference type="AlphaFoldDB" id="A0A081G0J2"/>
<evidence type="ECO:0000313" key="11">
    <source>
        <dbReference type="EMBL" id="KEA64297.1"/>
    </source>
</evidence>
<keyword evidence="10" id="KW-0997">Cell inner membrane</keyword>
<comment type="subcellular location">
    <subcellularLocation>
        <location evidence="10">Cell inner membrane</location>
    </subcellularLocation>
    <subcellularLocation>
        <location evidence="2">Cell membrane</location>
        <topology evidence="2">Single-pass membrane protein</topology>
    </subcellularLocation>
</comment>
<dbReference type="InterPro" id="IPR005503">
    <property type="entry name" value="FliL"/>
</dbReference>
<keyword evidence="12" id="KW-1185">Reference proteome</keyword>
<gene>
    <name evidence="11" type="ORF">ADIMK_1543</name>
</gene>